<reference evidence="17 18" key="1">
    <citation type="submission" date="2015-10" db="EMBL/GenBank/DDBJ databases">
        <authorList>
            <person name="Gilbert D.G."/>
        </authorList>
    </citation>
    <scope>NUCLEOTIDE SEQUENCE [LARGE SCALE GENOMIC DNA]</scope>
    <source>
        <strain evidence="17 18">NRRL B-16712</strain>
    </source>
</reference>
<keyword evidence="11 14" id="KW-1133">Transmembrane helix</keyword>
<name>A0A101JRA7_9ACTN</name>
<dbReference type="SUPFAM" id="SSF53448">
    <property type="entry name" value="Nucleotide-diphospho-sugar transferases"/>
    <property type="match status" value="1"/>
</dbReference>
<accession>A0A101JRA7</accession>
<evidence type="ECO:0000256" key="3">
    <source>
        <dbReference type="ARBA" id="ARBA00004922"/>
    </source>
</evidence>
<dbReference type="Pfam" id="PF04138">
    <property type="entry name" value="GtrA_DPMS_TM"/>
    <property type="match status" value="1"/>
</dbReference>
<evidence type="ECO:0000256" key="4">
    <source>
        <dbReference type="ARBA" id="ARBA00006739"/>
    </source>
</evidence>
<evidence type="ECO:0000256" key="8">
    <source>
        <dbReference type="ARBA" id="ARBA00022692"/>
    </source>
</evidence>
<keyword evidence="9" id="KW-0256">Endoplasmic reticulum</keyword>
<evidence type="ECO:0000256" key="2">
    <source>
        <dbReference type="ARBA" id="ARBA00004389"/>
    </source>
</evidence>
<feature type="domain" description="Glycosyltransferase 2-like" evidence="15">
    <location>
        <begin position="23"/>
        <end position="189"/>
    </location>
</feature>
<dbReference type="RefSeq" id="WP_067694153.1">
    <property type="nucleotide sequence ID" value="NZ_LLZH01000211.1"/>
</dbReference>
<dbReference type="EC" id="2.4.1.117" evidence="5"/>
<keyword evidence="18" id="KW-1185">Reference proteome</keyword>
<dbReference type="Pfam" id="PF00535">
    <property type="entry name" value="Glycos_transf_2"/>
    <property type="match status" value="1"/>
</dbReference>
<evidence type="ECO:0000256" key="14">
    <source>
        <dbReference type="SAM" id="Phobius"/>
    </source>
</evidence>
<keyword evidence="7" id="KW-0808">Transferase</keyword>
<evidence type="ECO:0000313" key="17">
    <source>
        <dbReference type="EMBL" id="KUL31508.1"/>
    </source>
</evidence>
<dbReference type="OrthoDB" id="2369748at2"/>
<evidence type="ECO:0000256" key="12">
    <source>
        <dbReference type="ARBA" id="ARBA00023136"/>
    </source>
</evidence>
<dbReference type="InterPro" id="IPR029044">
    <property type="entry name" value="Nucleotide-diphossugar_trans"/>
</dbReference>
<dbReference type="InterPro" id="IPR007267">
    <property type="entry name" value="GtrA_DPMS_TM"/>
</dbReference>
<dbReference type="GO" id="GO:0006487">
    <property type="term" value="P:protein N-linked glycosylation"/>
    <property type="evidence" value="ECO:0007669"/>
    <property type="project" value="TreeGrafter"/>
</dbReference>
<keyword evidence="8 14" id="KW-0812">Transmembrane</keyword>
<keyword evidence="12 14" id="KW-0472">Membrane</keyword>
<evidence type="ECO:0000256" key="7">
    <source>
        <dbReference type="ARBA" id="ARBA00022679"/>
    </source>
</evidence>
<keyword evidence="6" id="KW-0328">Glycosyltransferase</keyword>
<comment type="similarity">
    <text evidence="4">Belongs to the glycosyltransferase 2 family.</text>
</comment>
<feature type="transmembrane region" description="Helical" evidence="14">
    <location>
        <begin position="381"/>
        <end position="401"/>
    </location>
</feature>
<dbReference type="AlphaFoldDB" id="A0A101JRA7"/>
<protein>
    <recommendedName>
        <fullName evidence="5">dolichyl-phosphate beta-glucosyltransferase</fullName>
        <ecNumber evidence="5">2.4.1.117</ecNumber>
    </recommendedName>
</protein>
<dbReference type="GO" id="GO:0004581">
    <property type="term" value="F:dolichyl-phosphate beta-glucosyltransferase activity"/>
    <property type="evidence" value="ECO:0007669"/>
    <property type="project" value="UniProtKB-EC"/>
</dbReference>
<evidence type="ECO:0000256" key="9">
    <source>
        <dbReference type="ARBA" id="ARBA00022824"/>
    </source>
</evidence>
<feature type="transmembrane region" description="Helical" evidence="14">
    <location>
        <begin position="282"/>
        <end position="303"/>
    </location>
</feature>
<comment type="caution">
    <text evidence="17">The sequence shown here is derived from an EMBL/GenBank/DDBJ whole genome shotgun (WGS) entry which is preliminary data.</text>
</comment>
<feature type="domain" description="GtrA/DPMS transmembrane" evidence="16">
    <location>
        <begin position="284"/>
        <end position="402"/>
    </location>
</feature>
<gene>
    <name evidence="17" type="ORF">ADL15_21780</name>
</gene>
<dbReference type="InterPro" id="IPR001173">
    <property type="entry name" value="Glyco_trans_2-like"/>
</dbReference>
<dbReference type="InterPro" id="IPR035518">
    <property type="entry name" value="DPG_synthase"/>
</dbReference>
<comment type="catalytic activity">
    <reaction evidence="13">
        <text>a di-trans,poly-cis-dolichyl phosphate + UDP-alpha-D-glucose = a di-trans,poly-cis-dolichyl beta-D-glucosyl phosphate + UDP</text>
        <dbReference type="Rhea" id="RHEA:15401"/>
        <dbReference type="Rhea" id="RHEA-COMP:19498"/>
        <dbReference type="Rhea" id="RHEA-COMP:19502"/>
        <dbReference type="ChEBI" id="CHEBI:57525"/>
        <dbReference type="ChEBI" id="CHEBI:57683"/>
        <dbReference type="ChEBI" id="CHEBI:58223"/>
        <dbReference type="ChEBI" id="CHEBI:58885"/>
        <dbReference type="EC" id="2.4.1.117"/>
    </reaction>
    <physiologicalReaction direction="left-to-right" evidence="13">
        <dbReference type="Rhea" id="RHEA:15402"/>
    </physiologicalReaction>
</comment>
<evidence type="ECO:0000259" key="16">
    <source>
        <dbReference type="Pfam" id="PF04138"/>
    </source>
</evidence>
<dbReference type="EMBL" id="LLZH01000211">
    <property type="protein sequence ID" value="KUL31508.1"/>
    <property type="molecule type" value="Genomic_DNA"/>
</dbReference>
<comment type="subcellular location">
    <subcellularLocation>
        <location evidence="2">Endoplasmic reticulum membrane</location>
        <topology evidence="2">Single-pass membrane protein</topology>
    </subcellularLocation>
    <subcellularLocation>
        <location evidence="1">Membrane</location>
        <topology evidence="1">Multi-pass membrane protein</topology>
    </subcellularLocation>
</comment>
<evidence type="ECO:0000256" key="5">
    <source>
        <dbReference type="ARBA" id="ARBA00012583"/>
    </source>
</evidence>
<dbReference type="Gene3D" id="3.90.550.10">
    <property type="entry name" value="Spore Coat Polysaccharide Biosynthesis Protein SpsA, Chain A"/>
    <property type="match status" value="1"/>
</dbReference>
<evidence type="ECO:0000256" key="13">
    <source>
        <dbReference type="ARBA" id="ARBA00045097"/>
    </source>
</evidence>
<organism evidence="17 18">
    <name type="scientific">Actinoplanes awajinensis subsp. mycoplanecinus</name>
    <dbReference type="NCBI Taxonomy" id="135947"/>
    <lineage>
        <taxon>Bacteria</taxon>
        <taxon>Bacillati</taxon>
        <taxon>Actinomycetota</taxon>
        <taxon>Actinomycetes</taxon>
        <taxon>Micromonosporales</taxon>
        <taxon>Micromonosporaceae</taxon>
        <taxon>Actinoplanes</taxon>
    </lineage>
</organism>
<proteinExistence type="inferred from homology"/>
<evidence type="ECO:0000256" key="1">
    <source>
        <dbReference type="ARBA" id="ARBA00004141"/>
    </source>
</evidence>
<feature type="transmembrane region" description="Helical" evidence="14">
    <location>
        <begin position="348"/>
        <end position="369"/>
    </location>
</feature>
<comment type="pathway">
    <text evidence="3">Protein modification; protein glycosylation.</text>
</comment>
<evidence type="ECO:0000256" key="11">
    <source>
        <dbReference type="ARBA" id="ARBA00022989"/>
    </source>
</evidence>
<dbReference type="GO" id="GO:0000271">
    <property type="term" value="P:polysaccharide biosynthetic process"/>
    <property type="evidence" value="ECO:0007669"/>
    <property type="project" value="InterPro"/>
</dbReference>
<evidence type="ECO:0000256" key="6">
    <source>
        <dbReference type="ARBA" id="ARBA00022676"/>
    </source>
</evidence>
<evidence type="ECO:0000313" key="18">
    <source>
        <dbReference type="Proteomes" id="UP000053244"/>
    </source>
</evidence>
<evidence type="ECO:0000256" key="10">
    <source>
        <dbReference type="ARBA" id="ARBA00022968"/>
    </source>
</evidence>
<dbReference type="Proteomes" id="UP000053244">
    <property type="component" value="Unassembled WGS sequence"/>
</dbReference>
<dbReference type="GO" id="GO:0016020">
    <property type="term" value="C:membrane"/>
    <property type="evidence" value="ECO:0007669"/>
    <property type="project" value="UniProtKB-SubCell"/>
</dbReference>
<evidence type="ECO:0000259" key="15">
    <source>
        <dbReference type="Pfam" id="PF00535"/>
    </source>
</evidence>
<dbReference type="CDD" id="cd04188">
    <property type="entry name" value="DPG_synthase"/>
    <property type="match status" value="1"/>
</dbReference>
<dbReference type="PANTHER" id="PTHR10859">
    <property type="entry name" value="GLYCOSYL TRANSFERASE"/>
    <property type="match status" value="1"/>
</dbReference>
<sequence>MSLSTLPSQDAGPTRVTAPVLDVVVPVYNEEIDLEPCVQRLHAYLAAYFPYRFRITIADNASIDGTAAVAQRLKATYPEVEAVYLTEKGRGRALNHVWTQSDAAVLAYMDVDLSTDLGALLPLVAPLISGHSDLAIGSRLARGSRVVRGAKREFISRSYNLILRTTMAARFSDAQCGFKAIRSDVARRLLPMVEDTGWFFDTEMLVLAERVGLRIHEVPVDWVDDPDSRVDIVATAIADLKGIVRITRGLSTGKIPLAALREQLGRNPLPVDGVPTGLTGQLIRFAAVGVASTLAYLVLYALLRVGVGPQAANLVALLVTAVANTAANRRLTFGVRGNDGALRHQAQGLVVFGIGLALTSGSLALLDAASTQPSRFVELSVLVLANLVATAVRFLMMRVWVFRGSRS</sequence>
<keyword evidence="10" id="KW-0735">Signal-anchor</keyword>
<dbReference type="PANTHER" id="PTHR10859:SF91">
    <property type="entry name" value="DOLICHYL-PHOSPHATE BETA-GLUCOSYLTRANSFERASE"/>
    <property type="match status" value="1"/>
</dbReference>
<dbReference type="FunFam" id="3.90.550.10:FF:000131">
    <property type="entry name" value="Glycosyl transferase"/>
    <property type="match status" value="1"/>
</dbReference>